<feature type="binding site" evidence="3">
    <location>
        <begin position="304"/>
        <end position="307"/>
    </location>
    <ligand>
        <name>CTP</name>
        <dbReference type="ChEBI" id="CHEBI:37563"/>
    </ligand>
</feature>
<keyword evidence="8" id="KW-1185">Reference proteome</keyword>
<dbReference type="GO" id="GO:0015941">
    <property type="term" value="P:pantothenate catabolic process"/>
    <property type="evidence" value="ECO:0007669"/>
    <property type="project" value="InterPro"/>
</dbReference>
<gene>
    <name evidence="3 7" type="primary">coaBC</name>
    <name evidence="7" type="ORF">EP867_04050</name>
</gene>
<keyword evidence="3 4" id="KW-0436">Ligase</keyword>
<protein>
    <recommendedName>
        <fullName evidence="3">Coenzyme A biosynthesis bifunctional protein CoaBC</fullName>
    </recommendedName>
    <alternativeName>
        <fullName evidence="3">DNA/pantothenate metabolism flavoprotein</fullName>
    </alternativeName>
    <alternativeName>
        <fullName evidence="3">Phosphopantothenoylcysteine synthetase/decarboxylase</fullName>
        <shortName evidence="3">PPCS-PPCDC</shortName>
    </alternativeName>
    <domain>
        <recommendedName>
            <fullName evidence="3">Phosphopantothenoylcysteine decarboxylase</fullName>
            <shortName evidence="3">PPC decarboxylase</shortName>
            <shortName evidence="3">PPC-DC</shortName>
            <ecNumber evidence="3">4.1.1.36</ecNumber>
        </recommendedName>
        <alternativeName>
            <fullName evidence="3">CoaC</fullName>
        </alternativeName>
    </domain>
    <domain>
        <recommendedName>
            <fullName evidence="3">Phosphopantothenate--cysteine ligase</fullName>
            <ecNumber evidence="3">6.3.2.5</ecNumber>
        </recommendedName>
        <alternativeName>
            <fullName evidence="3">CoaB</fullName>
        </alternativeName>
        <alternativeName>
            <fullName evidence="3">Phosphopantothenoylcysteine synthetase</fullName>
            <shortName evidence="3">PPC synthetase</shortName>
            <shortName evidence="3">PPC-S</shortName>
        </alternativeName>
    </domain>
</protein>
<comment type="cofactor">
    <cofactor evidence="3">
        <name>Mg(2+)</name>
        <dbReference type="ChEBI" id="CHEBI:18420"/>
    </cofactor>
</comment>
<dbReference type="Pfam" id="PF04127">
    <property type="entry name" value="DFP"/>
    <property type="match status" value="1"/>
</dbReference>
<comment type="function">
    <text evidence="3">Catalyzes two sequential steps in the biosynthesis of coenzyme A. In the first step cysteine is conjugated to 4'-phosphopantothenate to form 4-phosphopantothenoylcysteine. In the second step the latter compound is decarboxylated to form 4'-phosphopantotheine.</text>
</comment>
<dbReference type="UniPathway" id="UPA00241">
    <property type="reaction ID" value="UER00353"/>
</dbReference>
<dbReference type="GO" id="GO:0046872">
    <property type="term" value="F:metal ion binding"/>
    <property type="evidence" value="ECO:0007669"/>
    <property type="project" value="UniProtKB-KW"/>
</dbReference>
<proteinExistence type="inferred from homology"/>
<keyword evidence="3 4" id="KW-0285">Flavoprotein</keyword>
<dbReference type="NCBIfam" id="TIGR00521">
    <property type="entry name" value="coaBC_dfp"/>
    <property type="match status" value="1"/>
</dbReference>
<evidence type="ECO:0000256" key="1">
    <source>
        <dbReference type="ARBA" id="ARBA00022793"/>
    </source>
</evidence>
<dbReference type="GO" id="GO:0015937">
    <property type="term" value="P:coenzyme A biosynthetic process"/>
    <property type="evidence" value="ECO:0007669"/>
    <property type="project" value="UniProtKB-UniRule"/>
</dbReference>
<dbReference type="EMBL" id="SBLC01000004">
    <property type="protein sequence ID" value="RWY43586.1"/>
    <property type="molecule type" value="Genomic_DNA"/>
</dbReference>
<dbReference type="Pfam" id="PF02441">
    <property type="entry name" value="Flavoprotein"/>
    <property type="match status" value="1"/>
</dbReference>
<feature type="region of interest" description="Phosphopantothenoylcysteine decarboxylase" evidence="3">
    <location>
        <begin position="1"/>
        <end position="188"/>
    </location>
</feature>
<keyword evidence="2 3" id="KW-0456">Lyase</keyword>
<feature type="domain" description="DNA/pantothenate metabolism flavoprotein C-terminal" evidence="6">
    <location>
        <begin position="184"/>
        <end position="394"/>
    </location>
</feature>
<organism evidence="7 8">
    <name type="scientific">Falsigemmobacter intermedius</name>
    <dbReference type="NCBI Taxonomy" id="1553448"/>
    <lineage>
        <taxon>Bacteria</taxon>
        <taxon>Pseudomonadati</taxon>
        <taxon>Pseudomonadota</taxon>
        <taxon>Alphaproteobacteria</taxon>
        <taxon>Rhodobacterales</taxon>
        <taxon>Paracoccaceae</taxon>
        <taxon>Falsigemmobacter</taxon>
    </lineage>
</organism>
<dbReference type="InterPro" id="IPR035929">
    <property type="entry name" value="CoaB-like_sf"/>
</dbReference>
<keyword evidence="3" id="KW-0460">Magnesium</keyword>
<comment type="function">
    <text evidence="4">Catalyzes two steps in the biosynthesis of coenzyme A. In the first step cysteine is conjugated to 4'-phosphopantothenate to form 4-phosphopantothenoylcysteine, in the latter compound is decarboxylated to form 4'-phosphopantotheine.</text>
</comment>
<dbReference type="EC" id="4.1.1.36" evidence="3"/>
<feature type="region of interest" description="Phosphopantothenate--cysteine ligase" evidence="3">
    <location>
        <begin position="189"/>
        <end position="404"/>
    </location>
</feature>
<name>A0A3S3UHD0_9RHOB</name>
<comment type="caution">
    <text evidence="7">The sequence shown here is derived from an EMBL/GenBank/DDBJ whole genome shotgun (WGS) entry which is preliminary data.</text>
</comment>
<feature type="binding site" evidence="3">
    <location>
        <position position="324"/>
    </location>
    <ligand>
        <name>CTP</name>
        <dbReference type="ChEBI" id="CHEBI:37563"/>
    </ligand>
</feature>
<dbReference type="PANTHER" id="PTHR14359">
    <property type="entry name" value="HOMO-OLIGOMERIC FLAVIN CONTAINING CYS DECARBOXYLASE FAMILY"/>
    <property type="match status" value="1"/>
</dbReference>
<evidence type="ECO:0000256" key="2">
    <source>
        <dbReference type="ARBA" id="ARBA00023239"/>
    </source>
</evidence>
<dbReference type="SUPFAM" id="SSF102645">
    <property type="entry name" value="CoaB-like"/>
    <property type="match status" value="1"/>
</dbReference>
<keyword evidence="3 4" id="KW-0288">FMN</keyword>
<keyword evidence="3" id="KW-0511">Multifunctional enzyme</keyword>
<dbReference type="AlphaFoldDB" id="A0A3S3UHD0"/>
<feature type="binding site" evidence="3">
    <location>
        <position position="276"/>
    </location>
    <ligand>
        <name>CTP</name>
        <dbReference type="ChEBI" id="CHEBI:37563"/>
    </ligand>
</feature>
<dbReference type="Gene3D" id="3.40.50.1950">
    <property type="entry name" value="Flavin prenyltransferase-like"/>
    <property type="match status" value="1"/>
</dbReference>
<dbReference type="GO" id="GO:0010181">
    <property type="term" value="F:FMN binding"/>
    <property type="evidence" value="ECO:0007669"/>
    <property type="project" value="UniProtKB-UniRule"/>
</dbReference>
<dbReference type="OrthoDB" id="9802554at2"/>
<keyword evidence="1 3" id="KW-0210">Decarboxylase</keyword>
<dbReference type="GO" id="GO:0004633">
    <property type="term" value="F:phosphopantothenoylcysteine decarboxylase activity"/>
    <property type="evidence" value="ECO:0007669"/>
    <property type="project" value="UniProtKB-UniRule"/>
</dbReference>
<dbReference type="InterPro" id="IPR036551">
    <property type="entry name" value="Flavin_trans-like"/>
</dbReference>
<dbReference type="Gene3D" id="3.40.50.10300">
    <property type="entry name" value="CoaB-like"/>
    <property type="match status" value="1"/>
</dbReference>
<evidence type="ECO:0000256" key="4">
    <source>
        <dbReference type="RuleBase" id="RU364078"/>
    </source>
</evidence>
<accession>A0A3S3UHD0</accession>
<dbReference type="RefSeq" id="WP_128486921.1">
    <property type="nucleotide sequence ID" value="NZ_JBHLXB010000008.1"/>
</dbReference>
<evidence type="ECO:0000259" key="6">
    <source>
        <dbReference type="Pfam" id="PF04127"/>
    </source>
</evidence>
<comment type="caution">
    <text evidence="3">Lacks conserved residue(s) required for the propagation of feature annotation.</text>
</comment>
<reference evidence="7 8" key="1">
    <citation type="journal article" date="2015" name="Int. J. Syst. Evol. Microbiol.">
        <title>Gemmobacter intermedius sp. nov., isolated from a white stork (Ciconia ciconia).</title>
        <authorList>
            <person name="Kampfer P."/>
            <person name="Jerzak L."/>
            <person name="Wilharm G."/>
            <person name="Golke J."/>
            <person name="Busse H.J."/>
            <person name="Glaeser S.P."/>
        </authorList>
    </citation>
    <scope>NUCLEOTIDE SEQUENCE [LARGE SCALE GENOMIC DNA]</scope>
    <source>
        <strain evidence="7 8">119/4</strain>
    </source>
</reference>
<comment type="similarity">
    <text evidence="3 4">In the N-terminal section; belongs to the HFCD (homo-oligomeric flavin containing Cys decarboxylase) superfamily.</text>
</comment>
<evidence type="ECO:0000256" key="3">
    <source>
        <dbReference type="HAMAP-Rule" id="MF_02225"/>
    </source>
</evidence>
<dbReference type="InterPro" id="IPR005252">
    <property type="entry name" value="CoaBC"/>
</dbReference>
<evidence type="ECO:0000259" key="5">
    <source>
        <dbReference type="Pfam" id="PF02441"/>
    </source>
</evidence>
<dbReference type="PANTHER" id="PTHR14359:SF6">
    <property type="entry name" value="PHOSPHOPANTOTHENOYLCYSTEINE DECARBOXYLASE"/>
    <property type="match status" value="1"/>
</dbReference>
<dbReference type="EC" id="6.3.2.5" evidence="3"/>
<dbReference type="HAMAP" id="MF_02225">
    <property type="entry name" value="CoaBC"/>
    <property type="match status" value="1"/>
</dbReference>
<comment type="catalytic activity">
    <reaction evidence="3 4">
        <text>(R)-4'-phosphopantothenate + L-cysteine + CTP = N-[(R)-4-phosphopantothenoyl]-L-cysteine + CMP + diphosphate + H(+)</text>
        <dbReference type="Rhea" id="RHEA:19397"/>
        <dbReference type="ChEBI" id="CHEBI:10986"/>
        <dbReference type="ChEBI" id="CHEBI:15378"/>
        <dbReference type="ChEBI" id="CHEBI:33019"/>
        <dbReference type="ChEBI" id="CHEBI:35235"/>
        <dbReference type="ChEBI" id="CHEBI:37563"/>
        <dbReference type="ChEBI" id="CHEBI:59458"/>
        <dbReference type="ChEBI" id="CHEBI:60377"/>
        <dbReference type="EC" id="6.3.2.5"/>
    </reaction>
</comment>
<feature type="domain" description="Flavoprotein" evidence="5">
    <location>
        <begin position="5"/>
        <end position="176"/>
    </location>
</feature>
<evidence type="ECO:0000313" key="7">
    <source>
        <dbReference type="EMBL" id="RWY43586.1"/>
    </source>
</evidence>
<comment type="catalytic activity">
    <reaction evidence="3 4">
        <text>N-[(R)-4-phosphopantothenoyl]-L-cysteine + H(+) = (R)-4'-phosphopantetheine + CO2</text>
        <dbReference type="Rhea" id="RHEA:16793"/>
        <dbReference type="ChEBI" id="CHEBI:15378"/>
        <dbReference type="ChEBI" id="CHEBI:16526"/>
        <dbReference type="ChEBI" id="CHEBI:59458"/>
        <dbReference type="ChEBI" id="CHEBI:61723"/>
        <dbReference type="EC" id="4.1.1.36"/>
    </reaction>
</comment>
<feature type="active site" description="Proton donor" evidence="3">
    <location>
        <position position="157"/>
    </location>
</feature>
<comment type="pathway">
    <text evidence="3 4">Cofactor biosynthesis; coenzyme A biosynthesis; CoA from (R)-pantothenate: step 3/5.</text>
</comment>
<dbReference type="Proteomes" id="UP000287168">
    <property type="component" value="Unassembled WGS sequence"/>
</dbReference>
<dbReference type="InterPro" id="IPR003382">
    <property type="entry name" value="Flavoprotein"/>
</dbReference>
<feature type="binding site" evidence="3">
    <location>
        <position position="342"/>
    </location>
    <ligand>
        <name>CTP</name>
        <dbReference type="ChEBI" id="CHEBI:37563"/>
    </ligand>
</feature>
<keyword evidence="3" id="KW-0479">Metal-binding</keyword>
<dbReference type="SUPFAM" id="SSF52507">
    <property type="entry name" value="Homo-oligomeric flavin-containing Cys decarboxylases, HFCD"/>
    <property type="match status" value="1"/>
</dbReference>
<dbReference type="InterPro" id="IPR007085">
    <property type="entry name" value="DNA/pantothenate-metab_flavo_C"/>
</dbReference>
<sequence length="404" mass="41828">MLAGKRILLIIGGGIAAYKSLELIRRLRDQGAEVVPVLTGAAKQFVTPLSVAALAGNPVHQDLFDLTTEAEMGHIQLSRSADLVVVAPCTANLMAKMAGGHADDLPSTLLMATDKRVLIAPAMNVRMWTHPATQRNLALLEGDGVLTCGPDDGSMACGEFGPGRMAEPVMILQAIDRALGGGRLAGKRILVTSGPTHEPIDPVRYIANRSSGAQGTAIAAALRDLGAKVVFVTGPADVPPPQGVEVVKVQTAREMLEAVQAALPADAAVMAAAVADWRVANAAGSKMKKDGSGKAPGLEFAENPDILATVSKSGDKRPGLVVGFAAETDNVIEYATAKRLRKGCDWIVANDVSPATGIMGGSSNAVTIISDQGAESWPMMGKDEVARRLAARIAGALTEPSVKG</sequence>
<evidence type="ECO:0000313" key="8">
    <source>
        <dbReference type="Proteomes" id="UP000287168"/>
    </source>
</evidence>
<dbReference type="GO" id="GO:0071513">
    <property type="term" value="C:phosphopantothenoylcysteine decarboxylase complex"/>
    <property type="evidence" value="ECO:0007669"/>
    <property type="project" value="TreeGrafter"/>
</dbReference>
<dbReference type="GO" id="GO:0004632">
    <property type="term" value="F:phosphopantothenate--cysteine ligase activity"/>
    <property type="evidence" value="ECO:0007669"/>
    <property type="project" value="UniProtKB-UniRule"/>
</dbReference>
<feature type="binding site" evidence="3">
    <location>
        <position position="286"/>
    </location>
    <ligand>
        <name>CTP</name>
        <dbReference type="ChEBI" id="CHEBI:37563"/>
    </ligand>
</feature>
<comment type="similarity">
    <text evidence="3 4">In the C-terminal section; belongs to the PPC synthetase family.</text>
</comment>
<comment type="cofactor">
    <cofactor evidence="3">
        <name>FMN</name>
        <dbReference type="ChEBI" id="CHEBI:58210"/>
    </cofactor>
    <text evidence="3">Binds 1 FMN per subunit.</text>
</comment>
<comment type="pathway">
    <text evidence="3 4">Cofactor biosynthesis; coenzyme A biosynthesis; CoA from (R)-pantothenate: step 2/5.</text>
</comment>
<feature type="binding site" evidence="3">
    <location>
        <position position="338"/>
    </location>
    <ligand>
        <name>CTP</name>
        <dbReference type="ChEBI" id="CHEBI:37563"/>
    </ligand>
</feature>